<gene>
    <name evidence="1" type="primary">NCAS0D02840</name>
    <name evidence="1" type="ordered locus">NCAS_0D02840</name>
</gene>
<dbReference type="EMBL" id="HE576755">
    <property type="protein sequence ID" value="CCC69865.1"/>
    <property type="molecule type" value="Genomic_DNA"/>
</dbReference>
<dbReference type="HOGENOM" id="CLU_038968_0_0_1"/>
<dbReference type="FunCoup" id="G0VE74">
    <property type="interactions" value="30"/>
</dbReference>
<reference key="2">
    <citation type="submission" date="2011-08" db="EMBL/GenBank/DDBJ databases">
        <title>Genome sequence of Naumovozyma castellii.</title>
        <authorList>
            <person name="Gordon J.L."/>
            <person name="Armisen D."/>
            <person name="Proux-Wera E."/>
            <person name="OhEigeartaigh S.S."/>
            <person name="Byrne K.P."/>
            <person name="Wolfe K.H."/>
        </authorList>
    </citation>
    <scope>NUCLEOTIDE SEQUENCE</scope>
    <source>
        <strain>Type strain:CBS 4309</strain>
    </source>
</reference>
<keyword evidence="2" id="KW-1185">Reference proteome</keyword>
<sequence length="516" mass="59052">MLVFKRSFFVSAKYFRALDKNLLLSYKKLFSDPCFNELRRRLPNNVEELEPYLLSKSLEPILETSSLPKEQHSVIHNKIIEELTKYDFGIATMHSKQLKKINQPLSINSFIEIIKNNPGRVSSSWELFCKYYAELPNIPDSILTTLLEKVITFDAADLEDEKKTMDVSDVAHSLIILDMIASKDSVKPELLEKLALAMLDKNISYTLPLVLKYVPITILMKKVGELTASQYYWVAKSYSFDEYKDDKQLLLRLLKSIGENTNIKLSADELEANKLLNDLLQSEGSLILKEPFAQNIEIRETILTTNLFNDLMDNIQKENLDTTEILFAKSILRILGMYRNDVPSFFDFHEIYLSKFPDHLEELMFETFKVLAFQSYRTSNESLLQYAEAFCENIKSPKMVITMLRVLILANAKFDVAKSLDLYNSKIQTLSREKDDVTGMAPSDLVTQSLILAYLSKQDIDFARVIFDGAVGERVITGLPSVTEIKKLMAKYGDAVENGDVKEIVDEEILALLKTI</sequence>
<dbReference type="OrthoDB" id="4046837at2759"/>
<organism evidence="1 2">
    <name type="scientific">Naumovozyma castellii</name>
    <name type="common">Yeast</name>
    <name type="synonym">Saccharomyces castellii</name>
    <dbReference type="NCBI Taxonomy" id="27288"/>
    <lineage>
        <taxon>Eukaryota</taxon>
        <taxon>Fungi</taxon>
        <taxon>Dikarya</taxon>
        <taxon>Ascomycota</taxon>
        <taxon>Saccharomycotina</taxon>
        <taxon>Saccharomycetes</taxon>
        <taxon>Saccharomycetales</taxon>
        <taxon>Saccharomycetaceae</taxon>
        <taxon>Naumovozyma</taxon>
    </lineage>
</organism>
<accession>G0VE74</accession>
<dbReference type="Proteomes" id="UP000001640">
    <property type="component" value="Chromosome 4"/>
</dbReference>
<dbReference type="OMA" id="NDYIQNV"/>
<dbReference type="KEGG" id="ncs:NCAS_0D02840"/>
<dbReference type="AlphaFoldDB" id="G0VE74"/>
<dbReference type="InParanoid" id="G0VE74"/>
<dbReference type="GeneID" id="96903471"/>
<name>G0VE74_NAUCA</name>
<dbReference type="RefSeq" id="XP_003676226.1">
    <property type="nucleotide sequence ID" value="XM_003676178.1"/>
</dbReference>
<evidence type="ECO:0000313" key="2">
    <source>
        <dbReference type="Proteomes" id="UP000001640"/>
    </source>
</evidence>
<protein>
    <submittedName>
        <fullName evidence="1">Uncharacterized protein</fullName>
    </submittedName>
</protein>
<dbReference type="eggNOG" id="ENOG502QVKH">
    <property type="taxonomic scope" value="Eukaryota"/>
</dbReference>
<proteinExistence type="predicted"/>
<reference evidence="1 2" key="1">
    <citation type="journal article" date="2011" name="Proc. Natl. Acad. Sci. U.S.A.">
        <title>Evolutionary erosion of yeast sex chromosomes by mating-type switching accidents.</title>
        <authorList>
            <person name="Gordon J.L."/>
            <person name="Armisen D."/>
            <person name="Proux-Wera E."/>
            <person name="Oheigeartaigh S.S."/>
            <person name="Byrne K.P."/>
            <person name="Wolfe K.H."/>
        </authorList>
    </citation>
    <scope>NUCLEOTIDE SEQUENCE [LARGE SCALE GENOMIC DNA]</scope>
    <source>
        <strain evidence="2">ATCC 76901 / BCRC 22586 / CBS 4309 / NBRC 1992 / NRRL Y-12630</strain>
    </source>
</reference>
<evidence type="ECO:0000313" key="1">
    <source>
        <dbReference type="EMBL" id="CCC69865.1"/>
    </source>
</evidence>